<evidence type="ECO:0000256" key="1">
    <source>
        <dbReference type="ARBA" id="ARBA00004496"/>
    </source>
</evidence>
<keyword evidence="6" id="KW-0808">Transferase</keyword>
<sequence>MAEGDPDAGTQDADASVQSEDLERELSSEEGCMVAPDDLSVPMPSSYVPLAAAFQPLDQHSLGAEAMKPAQKRQKDISLVAKLTVYIKETFSTCNPTFAYSDSFNPKRILTRPSVGVSNDGFDNSNSDLILGVNTVLINLEANSCRYIVKDMLGQGTFGQVAKCWKEDTEEYVAVKVIKNQPAYYHQAFVEISVLKMLNQQYDPDDGHHIVRLLDHFVHQKHLCLVFELLTYNLFELIKQNQFRGLSMNLVRLFCKQILDSLTILRDGSVIHCDLKPENILLKSLQSGEIKLIDFGSACMENRTVYSYIQSRFYRSPEVLLGHQYTCAIDMWSLGCVAAELFLGLPLFPGASEYNLLYRMIKTLGAQPPDHLLRTAKQTHKFFKRTGAAAADEGYEGGPSQYVLLSEEEVEARDGQKPAAGKRYFKHTTLDDIIIHYSIMRGTTDEERKKETLTRIVFVDFLRGLMEFDPVKRWTPQQACLHPFITEEPFEGSFRPPPETPRTPLSQGIQVPHHPSKGHWSAAGLSPQVNNLVPGQYPMSPQYGSSLGGGQHFGVPNSYSSYGTSYGSNLGDGQALGSSYGSYGEGGLGAAAMAQPSNLGMSPERRFMHIPQAPGASPRTHLPLSPSGPYMRPMSLGMSPGQFTPPTIQYLPSSPSQYGLSPQTSPVGARYASMDGYGAAPLNRPKGAGGQAYSLNKRRARGSGSYELPQSGLQWQRLQSSEAGGSPLSGGAGPVRRHNRTASLPSSATYDEYGASGLRAQATPAAAPQWGLSGTGSGMSGVETASEGEENMSPPPDPGDWDPFYAEQLLLEEETAPVGNTPTSSMGSGGARLGPGPGGPGQNLGGSFGYNGGGLRADALFRNPQHNMGSSAPLGASANDAWYQGGGQQSTVYGGSTPYYGARQPGFTQGFDTQQQKGFGSGFGGASPQFSPQQRRRGTTYQDALSPTQRPRLDYGSKESQASWHNGNAPQMLRGGEHWLGAEGGGADAAALQLQQQQVLQQAFLAQQLSPQRKPAGGGWQQGNGYPPADLGSFSLGPSNLSAGGGAFGSSTVYSQGAPCNLTSTGSSLGGRLGTGGSSGPSRGSFGLGAAQLDSPGKPPPSPQRADSGLRSAYESPGRTNLEASKRGGFEGGGSRGGGVFGSPSGHGGLDARMNSLDSPGRRRMSTESLGRGIYGSPGRPPDEGGGLGLGLRSAIAEQQSLGLGVGSGREGLSFGGASGLGLGVSTPEPSGAENGVAAQWAAQGYGMSGLSEAAFQQAMAAGVPDGAAYGSINRLPEKRVG</sequence>
<evidence type="ECO:0000256" key="9">
    <source>
        <dbReference type="ARBA" id="ARBA00022840"/>
    </source>
</evidence>
<reference evidence="13 14" key="1">
    <citation type="journal article" date="2014" name="Nat. Commun.">
        <title>Klebsormidium flaccidum genome reveals primary factors for plant terrestrial adaptation.</title>
        <authorList>
            <person name="Hori K."/>
            <person name="Maruyama F."/>
            <person name="Fujisawa T."/>
            <person name="Togashi T."/>
            <person name="Yamamoto N."/>
            <person name="Seo M."/>
            <person name="Sato S."/>
            <person name="Yamada T."/>
            <person name="Mori H."/>
            <person name="Tajima N."/>
            <person name="Moriyama T."/>
            <person name="Ikeuchi M."/>
            <person name="Watanabe M."/>
            <person name="Wada H."/>
            <person name="Kobayashi K."/>
            <person name="Saito M."/>
            <person name="Masuda T."/>
            <person name="Sasaki-Sekimoto Y."/>
            <person name="Mashiguchi K."/>
            <person name="Awai K."/>
            <person name="Shimojima M."/>
            <person name="Masuda S."/>
            <person name="Iwai M."/>
            <person name="Nobusawa T."/>
            <person name="Narise T."/>
            <person name="Kondo S."/>
            <person name="Saito H."/>
            <person name="Sato R."/>
            <person name="Murakawa M."/>
            <person name="Ihara Y."/>
            <person name="Oshima-Yamada Y."/>
            <person name="Ohtaka K."/>
            <person name="Satoh M."/>
            <person name="Sonobe K."/>
            <person name="Ishii M."/>
            <person name="Ohtani R."/>
            <person name="Kanamori-Sato M."/>
            <person name="Honoki R."/>
            <person name="Miyazaki D."/>
            <person name="Mochizuki H."/>
            <person name="Umetsu J."/>
            <person name="Higashi K."/>
            <person name="Shibata D."/>
            <person name="Kamiya Y."/>
            <person name="Sato N."/>
            <person name="Nakamura Y."/>
            <person name="Tabata S."/>
            <person name="Ida S."/>
            <person name="Kurokawa K."/>
            <person name="Ohta H."/>
        </authorList>
    </citation>
    <scope>NUCLEOTIDE SEQUENCE [LARGE SCALE GENOMIC DNA]</scope>
    <source>
        <strain evidence="13 14">NIES-2285</strain>
    </source>
</reference>
<dbReference type="InterPro" id="IPR050494">
    <property type="entry name" value="Ser_Thr_dual-spec_kinase"/>
</dbReference>
<dbReference type="PANTHER" id="PTHR24058">
    <property type="entry name" value="DUAL SPECIFICITY PROTEIN KINASE"/>
    <property type="match status" value="1"/>
</dbReference>
<dbReference type="InterPro" id="IPR017441">
    <property type="entry name" value="Protein_kinase_ATP_BS"/>
</dbReference>
<dbReference type="OMA" id="AREWHER"/>
<feature type="region of interest" description="Disordered" evidence="11">
    <location>
        <begin position="1010"/>
        <end position="1033"/>
    </location>
</feature>
<evidence type="ECO:0000256" key="2">
    <source>
        <dbReference type="ARBA" id="ARBA00008867"/>
    </source>
</evidence>
<keyword evidence="7 10" id="KW-0547">Nucleotide-binding</keyword>
<dbReference type="STRING" id="105231.A0A1Y1HY56"/>
<proteinExistence type="inferred from homology"/>
<dbReference type="Gene3D" id="1.10.510.10">
    <property type="entry name" value="Transferase(Phosphotransferase) domain 1"/>
    <property type="match status" value="1"/>
</dbReference>
<dbReference type="FunFam" id="3.30.200.20:FF:000087">
    <property type="entry name" value="Dual specificity tyrosine-phosphorylation-regulated kinase 1A"/>
    <property type="match status" value="1"/>
</dbReference>
<dbReference type="PROSITE" id="PS50011">
    <property type="entry name" value="PROTEIN_KINASE_DOM"/>
    <property type="match status" value="1"/>
</dbReference>
<feature type="compositionally biased region" description="Polar residues" evidence="11">
    <location>
        <begin position="958"/>
        <end position="969"/>
    </location>
</feature>
<feature type="region of interest" description="Disordered" evidence="11">
    <location>
        <begin position="817"/>
        <end position="849"/>
    </location>
</feature>
<dbReference type="Proteomes" id="UP000054558">
    <property type="component" value="Unassembled WGS sequence"/>
</dbReference>
<protein>
    <submittedName>
        <fullName evidence="13">Serine Threonine protein kinase</fullName>
    </submittedName>
</protein>
<feature type="region of interest" description="Disordered" evidence="11">
    <location>
        <begin position="915"/>
        <end position="969"/>
    </location>
</feature>
<dbReference type="InterPro" id="IPR008271">
    <property type="entry name" value="Ser/Thr_kinase_AS"/>
</dbReference>
<comment type="subcellular location">
    <subcellularLocation>
        <location evidence="1">Cytoplasm</location>
    </subcellularLocation>
</comment>
<dbReference type="CDD" id="cd14212">
    <property type="entry name" value="PKc_YAK1"/>
    <property type="match status" value="1"/>
</dbReference>
<dbReference type="GO" id="GO:0004713">
    <property type="term" value="F:protein tyrosine kinase activity"/>
    <property type="evidence" value="ECO:0000318"/>
    <property type="project" value="GO_Central"/>
</dbReference>
<evidence type="ECO:0000256" key="11">
    <source>
        <dbReference type="SAM" id="MobiDB-lite"/>
    </source>
</evidence>
<evidence type="ECO:0000256" key="7">
    <source>
        <dbReference type="ARBA" id="ARBA00022741"/>
    </source>
</evidence>
<gene>
    <name evidence="13" type="ORF">KFL_001200060</name>
</gene>
<feature type="region of interest" description="Disordered" evidence="11">
    <location>
        <begin position="1069"/>
        <end position="1181"/>
    </location>
</feature>
<dbReference type="EMBL" id="DF237069">
    <property type="protein sequence ID" value="GAQ82682.1"/>
    <property type="molecule type" value="Genomic_DNA"/>
</dbReference>
<evidence type="ECO:0000256" key="10">
    <source>
        <dbReference type="PROSITE-ProRule" id="PRU10141"/>
    </source>
</evidence>
<dbReference type="OrthoDB" id="9332038at2759"/>
<evidence type="ECO:0000256" key="4">
    <source>
        <dbReference type="ARBA" id="ARBA00022527"/>
    </source>
</evidence>
<keyword evidence="4" id="KW-0723">Serine/threonine-protein kinase</keyword>
<evidence type="ECO:0000313" key="13">
    <source>
        <dbReference type="EMBL" id="GAQ82682.1"/>
    </source>
</evidence>
<dbReference type="PROSITE" id="PS00108">
    <property type="entry name" value="PROTEIN_KINASE_ST"/>
    <property type="match status" value="1"/>
</dbReference>
<evidence type="ECO:0000256" key="3">
    <source>
        <dbReference type="ARBA" id="ARBA00022490"/>
    </source>
</evidence>
<feature type="compositionally biased region" description="Gly residues" evidence="11">
    <location>
        <begin position="1069"/>
        <end position="1079"/>
    </location>
</feature>
<keyword evidence="9 10" id="KW-0067">ATP-binding</keyword>
<feature type="region of interest" description="Disordered" evidence="11">
    <location>
        <begin position="700"/>
        <end position="748"/>
    </location>
</feature>
<dbReference type="Pfam" id="PF00069">
    <property type="entry name" value="Pkinase"/>
    <property type="match status" value="1"/>
</dbReference>
<dbReference type="InterPro" id="IPR000719">
    <property type="entry name" value="Prot_kinase_dom"/>
</dbReference>
<accession>A0A1Y1HY56</accession>
<feature type="compositionally biased region" description="Polar residues" evidence="11">
    <location>
        <begin position="939"/>
        <end position="949"/>
    </location>
</feature>
<evidence type="ECO:0000256" key="6">
    <source>
        <dbReference type="ARBA" id="ARBA00022679"/>
    </source>
</evidence>
<dbReference type="PROSITE" id="PS00107">
    <property type="entry name" value="PROTEIN_KINASE_ATP"/>
    <property type="match status" value="1"/>
</dbReference>
<dbReference type="FunFam" id="1.10.510.10:FF:000380">
    <property type="entry name" value="Serine/threonine-protein kinase ppk15"/>
    <property type="match status" value="1"/>
</dbReference>
<keyword evidence="14" id="KW-1185">Reference proteome</keyword>
<dbReference type="SUPFAM" id="SSF56112">
    <property type="entry name" value="Protein kinase-like (PK-like)"/>
    <property type="match status" value="1"/>
</dbReference>
<feature type="compositionally biased region" description="Low complexity" evidence="11">
    <location>
        <begin position="1080"/>
        <end position="1089"/>
    </location>
</feature>
<keyword evidence="8 13" id="KW-0418">Kinase</keyword>
<name>A0A1Y1HY56_KLENI</name>
<dbReference type="GO" id="GO:0005737">
    <property type="term" value="C:cytoplasm"/>
    <property type="evidence" value="ECO:0000318"/>
    <property type="project" value="GO_Central"/>
</dbReference>
<dbReference type="Gene3D" id="3.30.200.20">
    <property type="entry name" value="Phosphorylase Kinase, domain 1"/>
    <property type="match status" value="1"/>
</dbReference>
<feature type="region of interest" description="Disordered" evidence="11">
    <location>
        <begin position="1"/>
        <end position="35"/>
    </location>
</feature>
<evidence type="ECO:0000259" key="12">
    <source>
        <dbReference type="PROSITE" id="PS50011"/>
    </source>
</evidence>
<feature type="compositionally biased region" description="Gly residues" evidence="11">
    <location>
        <begin position="1130"/>
        <end position="1149"/>
    </location>
</feature>
<evidence type="ECO:0000256" key="8">
    <source>
        <dbReference type="ARBA" id="ARBA00022777"/>
    </source>
</evidence>
<organism evidence="13 14">
    <name type="scientific">Klebsormidium nitens</name>
    <name type="common">Green alga</name>
    <name type="synonym">Ulothrix nitens</name>
    <dbReference type="NCBI Taxonomy" id="105231"/>
    <lineage>
        <taxon>Eukaryota</taxon>
        <taxon>Viridiplantae</taxon>
        <taxon>Streptophyta</taxon>
        <taxon>Klebsormidiophyceae</taxon>
        <taxon>Klebsormidiales</taxon>
        <taxon>Klebsormidiaceae</taxon>
        <taxon>Klebsormidium</taxon>
    </lineage>
</organism>
<feature type="binding site" evidence="10">
    <location>
        <position position="176"/>
    </location>
    <ligand>
        <name>ATP</name>
        <dbReference type="ChEBI" id="CHEBI:30616"/>
    </ligand>
</feature>
<feature type="domain" description="Protein kinase" evidence="12">
    <location>
        <begin position="147"/>
        <end position="485"/>
    </location>
</feature>
<dbReference type="SMART" id="SM00220">
    <property type="entry name" value="S_TKc"/>
    <property type="match status" value="1"/>
</dbReference>
<evidence type="ECO:0000256" key="5">
    <source>
        <dbReference type="ARBA" id="ARBA00022553"/>
    </source>
</evidence>
<keyword evidence="3" id="KW-0963">Cytoplasm</keyword>
<comment type="similarity">
    <text evidence="2">Belongs to the protein kinase superfamily. CMGC Ser/Thr protein kinase family. MNB/DYRK subfamily.</text>
</comment>
<feature type="compositionally biased region" description="Gly residues" evidence="11">
    <location>
        <begin position="827"/>
        <end position="849"/>
    </location>
</feature>
<feature type="region of interest" description="Disordered" evidence="11">
    <location>
        <begin position="490"/>
        <end position="520"/>
    </location>
</feature>
<feature type="region of interest" description="Disordered" evidence="11">
    <location>
        <begin position="764"/>
        <end position="803"/>
    </location>
</feature>
<keyword evidence="5" id="KW-0597">Phosphoprotein</keyword>
<dbReference type="GO" id="GO:0005524">
    <property type="term" value="F:ATP binding"/>
    <property type="evidence" value="ECO:0007669"/>
    <property type="project" value="UniProtKB-UniRule"/>
</dbReference>
<dbReference type="InterPro" id="IPR011009">
    <property type="entry name" value="Kinase-like_dom_sf"/>
</dbReference>
<dbReference type="GO" id="GO:0004674">
    <property type="term" value="F:protein serine/threonine kinase activity"/>
    <property type="evidence" value="ECO:0000318"/>
    <property type="project" value="GO_Central"/>
</dbReference>
<dbReference type="PANTHER" id="PTHR24058:SF17">
    <property type="entry name" value="HOMEODOMAIN INTERACTING PROTEIN KINASE, ISOFORM D"/>
    <property type="match status" value="1"/>
</dbReference>
<evidence type="ECO:0000313" key="14">
    <source>
        <dbReference type="Proteomes" id="UP000054558"/>
    </source>
</evidence>